<gene>
    <name evidence="2" type="ORF">EDM22_13265</name>
</gene>
<dbReference type="PANTHER" id="PTHR35010">
    <property type="entry name" value="BLL4672 PROTEIN-RELATED"/>
    <property type="match status" value="1"/>
</dbReference>
<evidence type="ECO:0000259" key="1">
    <source>
        <dbReference type="PROSITE" id="PS50943"/>
    </source>
</evidence>
<dbReference type="Proteomes" id="UP000275048">
    <property type="component" value="Unassembled WGS sequence"/>
</dbReference>
<dbReference type="SUPFAM" id="SSF47413">
    <property type="entry name" value="lambda repressor-like DNA-binding domains"/>
    <property type="match status" value="1"/>
</dbReference>
<organism evidence="2 3">
    <name type="scientific">Agromyces tardus</name>
    <dbReference type="NCBI Taxonomy" id="2583849"/>
    <lineage>
        <taxon>Bacteria</taxon>
        <taxon>Bacillati</taxon>
        <taxon>Actinomycetota</taxon>
        <taxon>Actinomycetes</taxon>
        <taxon>Micrococcales</taxon>
        <taxon>Microbacteriaceae</taxon>
        <taxon>Agromyces</taxon>
    </lineage>
</organism>
<dbReference type="PANTHER" id="PTHR35010:SF2">
    <property type="entry name" value="BLL4672 PROTEIN"/>
    <property type="match status" value="1"/>
</dbReference>
<name>A0A3M8A6H7_9MICO</name>
<dbReference type="Gene3D" id="3.30.450.180">
    <property type="match status" value="1"/>
</dbReference>
<dbReference type="RefSeq" id="WP_122937562.1">
    <property type="nucleotide sequence ID" value="NZ_JBHSNT010000068.1"/>
</dbReference>
<dbReference type="InterPro" id="IPR001387">
    <property type="entry name" value="Cro/C1-type_HTH"/>
</dbReference>
<dbReference type="Pfam" id="PF13560">
    <property type="entry name" value="HTH_31"/>
    <property type="match status" value="1"/>
</dbReference>
<protein>
    <submittedName>
        <fullName evidence="2">XRE family transcriptional regulator</fullName>
    </submittedName>
</protein>
<evidence type="ECO:0000313" key="3">
    <source>
        <dbReference type="Proteomes" id="UP000275048"/>
    </source>
</evidence>
<dbReference type="EMBL" id="RHHB01000029">
    <property type="protein sequence ID" value="RNB46829.1"/>
    <property type="molecule type" value="Genomic_DNA"/>
</dbReference>
<dbReference type="InterPro" id="IPR010982">
    <property type="entry name" value="Lambda_DNA-bd_dom_sf"/>
</dbReference>
<accession>A0A3M8A6H7</accession>
<comment type="caution">
    <text evidence="2">The sequence shown here is derived from an EMBL/GenBank/DDBJ whole genome shotgun (WGS) entry which is preliminary data.</text>
</comment>
<dbReference type="AlphaFoldDB" id="A0A3M8A6H7"/>
<keyword evidence="3" id="KW-1185">Reference proteome</keyword>
<dbReference type="Pfam" id="PF17765">
    <property type="entry name" value="MLTR_LBD"/>
    <property type="match status" value="1"/>
</dbReference>
<feature type="domain" description="HTH cro/C1-type" evidence="1">
    <location>
        <begin position="37"/>
        <end position="84"/>
    </location>
</feature>
<dbReference type="PROSITE" id="PS50943">
    <property type="entry name" value="HTH_CROC1"/>
    <property type="match status" value="1"/>
</dbReference>
<evidence type="ECO:0000313" key="2">
    <source>
        <dbReference type="EMBL" id="RNB46829.1"/>
    </source>
</evidence>
<dbReference type="InterPro" id="IPR041413">
    <property type="entry name" value="MLTR_LBD"/>
</dbReference>
<dbReference type="CDD" id="cd00093">
    <property type="entry name" value="HTH_XRE"/>
    <property type="match status" value="1"/>
</dbReference>
<dbReference type="OrthoDB" id="3518652at2"/>
<reference evidence="2 3" key="1">
    <citation type="submission" date="2018-10" db="EMBL/GenBank/DDBJ databases">
        <title>Isolation, diversity and antibacterial activity of antinobacteria from the wheat rhizosphere soil.</title>
        <authorList>
            <person name="Sun T."/>
        </authorList>
    </citation>
    <scope>NUCLEOTIDE SEQUENCE [LARGE SCALE GENOMIC DNA]</scope>
    <source>
        <strain evidence="2 3">SJ-23</strain>
    </source>
</reference>
<sequence>MDQRAEIRDFLRSRRARISPEQVNLAGGGGGHRRVPGLRREEVAMLAGVSVDYYARLERGNLNGVSDEVLGSIARTLQLDEAETAHLFDLARALRTTLSPRRRPTLTQHVRPGLQRLLDGWIGVPAWVRDEHMDVLATNQLGRALYSELFASAEPGRPANNARFVFLDPRSRDFYPEWEQGANDLVAILRGTAGRNPHDRRLMELIGELSTRSEEFRTKWANHNVRFHRTGVKHLHHPVVGDLELAYEAMELPADPGLTMFAYTAEPASPSEERLQLLASWAATSASEQADAAAASRQASGA</sequence>
<dbReference type="SMART" id="SM00530">
    <property type="entry name" value="HTH_XRE"/>
    <property type="match status" value="1"/>
</dbReference>
<dbReference type="Gene3D" id="1.10.260.40">
    <property type="entry name" value="lambda repressor-like DNA-binding domains"/>
    <property type="match status" value="1"/>
</dbReference>
<dbReference type="GO" id="GO:0003677">
    <property type="term" value="F:DNA binding"/>
    <property type="evidence" value="ECO:0007669"/>
    <property type="project" value="InterPro"/>
</dbReference>
<proteinExistence type="predicted"/>